<organism evidence="2 3">
    <name type="scientific">Agrobacterium larrymoorei</name>
    <dbReference type="NCBI Taxonomy" id="160699"/>
    <lineage>
        <taxon>Bacteria</taxon>
        <taxon>Pseudomonadati</taxon>
        <taxon>Pseudomonadota</taxon>
        <taxon>Alphaproteobacteria</taxon>
        <taxon>Hyphomicrobiales</taxon>
        <taxon>Rhizobiaceae</taxon>
        <taxon>Rhizobium/Agrobacterium group</taxon>
        <taxon>Agrobacterium</taxon>
    </lineage>
</organism>
<evidence type="ECO:0000256" key="1">
    <source>
        <dbReference type="SAM" id="MobiDB-lite"/>
    </source>
</evidence>
<proteinExistence type="predicted"/>
<protein>
    <recommendedName>
        <fullName evidence="4">DUF2635 domain-containing protein</fullName>
    </recommendedName>
</protein>
<dbReference type="RefSeq" id="WP_309771379.1">
    <property type="nucleotide sequence ID" value="NZ_JAVIZC010000003.1"/>
</dbReference>
<evidence type="ECO:0000313" key="3">
    <source>
        <dbReference type="Proteomes" id="UP001255601"/>
    </source>
</evidence>
<evidence type="ECO:0000313" key="2">
    <source>
        <dbReference type="EMBL" id="MDR6102794.1"/>
    </source>
</evidence>
<dbReference type="Pfam" id="PF10948">
    <property type="entry name" value="DUF2635"/>
    <property type="match status" value="1"/>
</dbReference>
<comment type="caution">
    <text evidence="2">The sequence shown here is derived from an EMBL/GenBank/DDBJ whole genome shotgun (WGS) entry which is preliminary data.</text>
</comment>
<feature type="region of interest" description="Disordered" evidence="1">
    <location>
        <begin position="16"/>
        <end position="36"/>
    </location>
</feature>
<accession>A0AAJ2BC24</accession>
<dbReference type="AlphaFoldDB" id="A0AAJ2BC24"/>
<dbReference type="Proteomes" id="UP001255601">
    <property type="component" value="Unassembled WGS sequence"/>
</dbReference>
<evidence type="ECO:0008006" key="4">
    <source>
        <dbReference type="Google" id="ProtNLM"/>
    </source>
</evidence>
<dbReference type="InterPro" id="IPR024400">
    <property type="entry name" value="DUF2635"/>
</dbReference>
<dbReference type="EMBL" id="JAVIZC010000003">
    <property type="protein sequence ID" value="MDR6102794.1"/>
    <property type="molecule type" value="Genomic_DNA"/>
</dbReference>
<name>A0AAJ2BC24_9HYPH</name>
<reference evidence="2" key="1">
    <citation type="submission" date="2023-08" db="EMBL/GenBank/DDBJ databases">
        <title>Functional and genomic diversity of the sorghum phyllosphere microbiome.</title>
        <authorList>
            <person name="Shade A."/>
        </authorList>
    </citation>
    <scope>NUCLEOTIDE SEQUENCE</scope>
    <source>
        <strain evidence="2">SORGH_AS_0974</strain>
    </source>
</reference>
<gene>
    <name evidence="2" type="ORF">QE369_002991</name>
</gene>
<sequence>MAKILIAAEGRTVHQPDGTLWPAEGMEDPDTHFTRRRIDDGDLIVKPREAAKKSEGDK</sequence>